<comment type="caution">
    <text evidence="1">The sequence shown here is derived from an EMBL/GenBank/DDBJ whole genome shotgun (WGS) entry which is preliminary data.</text>
</comment>
<evidence type="ECO:0000313" key="2">
    <source>
        <dbReference type="Proteomes" id="UP001155280"/>
    </source>
</evidence>
<dbReference type="Pfam" id="PF13595">
    <property type="entry name" value="DUF4138"/>
    <property type="match status" value="1"/>
</dbReference>
<dbReference type="Proteomes" id="UP001155280">
    <property type="component" value="Unassembled WGS sequence"/>
</dbReference>
<evidence type="ECO:0000313" key="1">
    <source>
        <dbReference type="EMBL" id="MCP9201299.1"/>
    </source>
</evidence>
<protein>
    <submittedName>
        <fullName evidence="1">DUF4138 domain-containing protein</fullName>
    </submittedName>
</protein>
<reference evidence="1" key="1">
    <citation type="submission" date="2022-07" db="EMBL/GenBank/DDBJ databases">
        <title>Gramela sediminis sp. nov., isolated from deep-sea sediment of the Indian Ocean.</title>
        <authorList>
            <person name="Shi H."/>
        </authorList>
    </citation>
    <scope>NUCLEOTIDE SEQUENCE</scope>
    <source>
        <strain evidence="1">GC03-9</strain>
    </source>
</reference>
<dbReference type="RefSeq" id="WP_241552165.1">
    <property type="nucleotide sequence ID" value="NZ_JANCNS010000003.1"/>
</dbReference>
<name>A0A9X2KZX3_9FLAO</name>
<gene>
    <name evidence="1" type="ORF">MKO06_15425</name>
</gene>
<dbReference type="EMBL" id="JANCNS010000003">
    <property type="protein sequence ID" value="MCP9201299.1"/>
    <property type="molecule type" value="Genomic_DNA"/>
</dbReference>
<keyword evidence="2" id="KW-1185">Reference proteome</keyword>
<proteinExistence type="predicted"/>
<dbReference type="AlphaFoldDB" id="A0A9X2KZX3"/>
<organism evidence="1 2">
    <name type="scientific">Christiangramia oceanisediminis</name>
    <dbReference type="NCBI Taxonomy" id="2920386"/>
    <lineage>
        <taxon>Bacteria</taxon>
        <taxon>Pseudomonadati</taxon>
        <taxon>Bacteroidota</taxon>
        <taxon>Flavobacteriia</taxon>
        <taxon>Flavobacteriales</taxon>
        <taxon>Flavobacteriaceae</taxon>
        <taxon>Christiangramia</taxon>
    </lineage>
</organism>
<sequence length="268" mass="30726">MKSITSFVLGIIANVVIAQKSPDVIYCNDFQNVAIVMDTPIAQAVTGSEDFVFSYNQTAEDSLGLLQGRPGKDSNLLVRTTDGGLYHYILKYKDTLTQFVHFIDPVFRINSIQTIKNGDEENKVKIFSKGISNSTFMEKLSTYYLNRNPHRIALKSKDKIKLEVQGLYYFQEKVYMVLNIQNRSNIDFRINTLNLTKIHGLNRRKSSYQELEIQNLHRKGFPVVVRSGKNARFVMVYPKVTLGDHETLKLFLNEKNGGRHIDLLIKKI</sequence>
<accession>A0A9X2KZX3</accession>
<dbReference type="InterPro" id="IPR022298">
    <property type="entry name" value="Conjug_transposon_TraN"/>
</dbReference>